<evidence type="ECO:0000313" key="6">
    <source>
        <dbReference type="Proteomes" id="UP000567179"/>
    </source>
</evidence>
<dbReference type="GO" id="GO:0042802">
    <property type="term" value="F:identical protein binding"/>
    <property type="evidence" value="ECO:0007669"/>
    <property type="project" value="InterPro"/>
</dbReference>
<name>A0A8H5B8C4_9AGAR</name>
<accession>A0A8H5B8C4</accession>
<dbReference type="InterPro" id="IPR011990">
    <property type="entry name" value="TPR-like_helical_dom_sf"/>
</dbReference>
<dbReference type="SUPFAM" id="SSF48452">
    <property type="entry name" value="TPR-like"/>
    <property type="match status" value="1"/>
</dbReference>
<feature type="compositionally biased region" description="Basic and acidic residues" evidence="4">
    <location>
        <begin position="640"/>
        <end position="663"/>
    </location>
</feature>
<evidence type="ECO:0000256" key="1">
    <source>
        <dbReference type="ARBA" id="ARBA00022737"/>
    </source>
</evidence>
<sequence length="885" mass="99316">MSKVAGKRNALPSKEATLFKELLTLYETRQLKKGLKTAEQILKKFPDHGETLCMKGLVLTHMGRRDEGVDLVKKGVRLDLTSHICWHVFGLIQKADKNYEEALKSYTQALKFDKENMNLLRDSAQLQTQLRSYESLVDTRHLILRLRPNARQNWVALAVAHHLNGNPEEARKILEHYQKSLKNVPNYDTEHSETLLYYISILEETGDLATALSVLDTSAKERSIVDRTSILEIRVMSGTADGLTPNLITNLPHFWRRVERVNVGTSLAYSRILTKQNAPEAEEAWKSLIEHNADSYQSYRGYLSSQNISLDPNAEAASKLQELSKQLPRATAPRRLVLNVTTGDEFTHLTEAYIRRGLTKGIPSLFADLKSLYVDSEKQHIIEQIGESLLNEYTAESPTETDNEPTTYLWTLYFLAQHYSFLGQFAKALELLETALVHTPTLPELHMCKARALKRGGDALGAAKCMNDARLLDGQDRFLNTKTGKYLLRAGMVDEANSMFGLFTKARKDAVSPAADLEDMQSLLFLLEEADAHRRNGKVNLALKKYMAVKKIFDDFEDDQFDFHGYNLRKFTLNIYIKLLKWQDHLRSHVGYVKAAIEASKIFISVADDPSIVTALTASNQLTDAEKKAKKKAKKAAQKVQEEKKPAQNANADKEYEPEAPKDDDPDAMKLIASTDPLEHAAKLLQPLKIVAASNIDVWISIYDVAVRRKKLLQAVEALNHAKALDPEHPELHIRLVDLKQRTAGLPQTPPAPIGPVFTDAVAKLVPSEISLETFNSQYLQRHSTQPRAVLAAAKALRILQSPLAEIEEAVFALFAESVKLVVTVAQEALQILVNLKSGRAEEFRQLSQEKFALSTLFKAPADLAALRESVLNPPKEPEAQESTK</sequence>
<dbReference type="Gene3D" id="1.25.40.1040">
    <property type="match status" value="1"/>
</dbReference>
<dbReference type="Pfam" id="PF13181">
    <property type="entry name" value="TPR_8"/>
    <property type="match status" value="1"/>
</dbReference>
<evidence type="ECO:0000256" key="3">
    <source>
        <dbReference type="PROSITE-ProRule" id="PRU00339"/>
    </source>
</evidence>
<evidence type="ECO:0000313" key="5">
    <source>
        <dbReference type="EMBL" id="KAF5318516.1"/>
    </source>
</evidence>
<keyword evidence="6" id="KW-1185">Reference proteome</keyword>
<dbReference type="Gene3D" id="1.25.40.1010">
    <property type="match status" value="1"/>
</dbReference>
<dbReference type="EMBL" id="JAACJJ010000030">
    <property type="protein sequence ID" value="KAF5318516.1"/>
    <property type="molecule type" value="Genomic_DNA"/>
</dbReference>
<keyword evidence="1" id="KW-0677">Repeat</keyword>
<gene>
    <name evidence="5" type="ORF">D9619_010649</name>
</gene>
<evidence type="ECO:0000256" key="2">
    <source>
        <dbReference type="ARBA" id="ARBA00022803"/>
    </source>
</evidence>
<dbReference type="PROSITE" id="PS50005">
    <property type="entry name" value="TPR"/>
    <property type="match status" value="1"/>
</dbReference>
<dbReference type="InterPro" id="IPR021183">
    <property type="entry name" value="NatA_aux_su"/>
</dbReference>
<dbReference type="OrthoDB" id="10263032at2759"/>
<feature type="region of interest" description="Disordered" evidence="4">
    <location>
        <begin position="629"/>
        <end position="669"/>
    </location>
</feature>
<protein>
    <submittedName>
        <fullName evidence="5">Uncharacterized protein</fullName>
    </submittedName>
</protein>
<dbReference type="AlphaFoldDB" id="A0A8H5B8C4"/>
<comment type="caution">
    <text evidence="5">The sequence shown here is derived from an EMBL/GenBank/DDBJ whole genome shotgun (WGS) entry which is preliminary data.</text>
</comment>
<dbReference type="PANTHER" id="PTHR22767:SF2">
    <property type="entry name" value="N(ALPHA)-ACETYLTRANSFERASE 15_16, ISOFORM A"/>
    <property type="match status" value="1"/>
</dbReference>
<dbReference type="InterPro" id="IPR019734">
    <property type="entry name" value="TPR_rpt"/>
</dbReference>
<dbReference type="PANTHER" id="PTHR22767">
    <property type="entry name" value="N-TERMINAL ACETYLTRANSFERASE-RELATED"/>
    <property type="match status" value="1"/>
</dbReference>
<dbReference type="Proteomes" id="UP000567179">
    <property type="component" value="Unassembled WGS sequence"/>
</dbReference>
<dbReference type="GO" id="GO:0031415">
    <property type="term" value="C:NatA complex"/>
    <property type="evidence" value="ECO:0007669"/>
    <property type="project" value="TreeGrafter"/>
</dbReference>
<proteinExistence type="predicted"/>
<dbReference type="Pfam" id="PF12569">
    <property type="entry name" value="NatA_aux_su"/>
    <property type="match status" value="1"/>
</dbReference>
<organism evidence="5 6">
    <name type="scientific">Psilocybe cf. subviscida</name>
    <dbReference type="NCBI Taxonomy" id="2480587"/>
    <lineage>
        <taxon>Eukaryota</taxon>
        <taxon>Fungi</taxon>
        <taxon>Dikarya</taxon>
        <taxon>Basidiomycota</taxon>
        <taxon>Agaricomycotina</taxon>
        <taxon>Agaricomycetes</taxon>
        <taxon>Agaricomycetidae</taxon>
        <taxon>Agaricales</taxon>
        <taxon>Agaricineae</taxon>
        <taxon>Strophariaceae</taxon>
        <taxon>Psilocybe</taxon>
    </lineage>
</organism>
<dbReference type="PIRSF" id="PIRSF000422">
    <property type="entry name" value="N-terminal-AcTrfase-A_aux_su"/>
    <property type="match status" value="1"/>
</dbReference>
<dbReference type="SMART" id="SM00028">
    <property type="entry name" value="TPR"/>
    <property type="match status" value="6"/>
</dbReference>
<keyword evidence="2 3" id="KW-0802">TPR repeat</keyword>
<dbReference type="Pfam" id="PF07721">
    <property type="entry name" value="TPR_4"/>
    <property type="match status" value="1"/>
</dbReference>
<evidence type="ECO:0000256" key="4">
    <source>
        <dbReference type="SAM" id="MobiDB-lite"/>
    </source>
</evidence>
<dbReference type="InterPro" id="IPR011717">
    <property type="entry name" value="TPR-4"/>
</dbReference>
<feature type="repeat" description="TPR" evidence="3">
    <location>
        <begin position="83"/>
        <end position="116"/>
    </location>
</feature>
<reference evidence="5 6" key="1">
    <citation type="journal article" date="2020" name="ISME J.">
        <title>Uncovering the hidden diversity of litter-decomposition mechanisms in mushroom-forming fungi.</title>
        <authorList>
            <person name="Floudas D."/>
            <person name="Bentzer J."/>
            <person name="Ahren D."/>
            <person name="Johansson T."/>
            <person name="Persson P."/>
            <person name="Tunlid A."/>
        </authorList>
    </citation>
    <scope>NUCLEOTIDE SEQUENCE [LARGE SCALE GENOMIC DNA]</scope>
    <source>
        <strain evidence="5 6">CBS 101986</strain>
    </source>
</reference>